<dbReference type="InterPro" id="IPR006089">
    <property type="entry name" value="Acyl-CoA_DH_CS"/>
</dbReference>
<dbReference type="InterPro" id="IPR036250">
    <property type="entry name" value="AcylCo_DH-like_C"/>
</dbReference>
<feature type="domain" description="Acyl-CoA oxidase/dehydrogenase middle" evidence="7">
    <location>
        <begin position="146"/>
        <end position="238"/>
    </location>
</feature>
<feature type="domain" description="Acyl-CoA dehydrogenase-like C-terminal" evidence="9">
    <location>
        <begin position="454"/>
        <end position="517"/>
    </location>
</feature>
<dbReference type="PANTHER" id="PTHR43884">
    <property type="entry name" value="ACYL-COA DEHYDROGENASE"/>
    <property type="match status" value="1"/>
</dbReference>
<dbReference type="Pfam" id="PF02771">
    <property type="entry name" value="Acyl-CoA_dh_N"/>
    <property type="match status" value="1"/>
</dbReference>
<gene>
    <name evidence="10" type="ORF">ACFPU1_05945</name>
</gene>
<comment type="similarity">
    <text evidence="2 5">Belongs to the acyl-CoA dehydrogenase family.</text>
</comment>
<evidence type="ECO:0000256" key="2">
    <source>
        <dbReference type="ARBA" id="ARBA00009347"/>
    </source>
</evidence>
<sequence>MKEVSTQTKGGSYLVHQQGHEEIFTPEDFTEEQKMIAKTARQFVEKEVEPHREEIENQDFDLTVRLLKEAGNLGLLAHSVSESYGGLGLDKISKALVGETIGGTGSYGVAHSNHTCIATLPITYYGTAHQKEKYLPKLASGEYLGAYCLTEPSAGSDAMSGKTTAVLNDEKTHYLLNGTKIYITNAVFSDTFIVYAKIDGQFSAFIVEKDFPGLSLGPEEKKMGISGSSTRSVIMENCEVPMENLLGETGKGHLIAFNVLNLGRFNLGAACTGAAKQAFELALTHTGERKQFRRKLADFGATKEKIALMASRLYASESLQYRTAFLLEEALGELYEEKDSSVVTKKLAEFSLECAICKVYGSETLDQVTDEAVQLHGGAGFIKEYRIEQMYRDSRINRIFEGTNEINRLLVSGQFMKKSLKGELPFQAAHSEAKEILSQKGQSWEDFLKTVRASFLILTAKAQEVYGEKLEDKQEVVMKLSEIAILLYAAESAVLRTKKAAAANSEQQEKIKHLLTETILEDTACSIISLIRQLEPSLLLKESSGQVREAIYNRLLSFHFPGSLQGKREIADWMYSQSSYSV</sequence>
<evidence type="ECO:0000313" key="10">
    <source>
        <dbReference type="EMBL" id="MFC5712317.1"/>
    </source>
</evidence>
<evidence type="ECO:0000259" key="8">
    <source>
        <dbReference type="Pfam" id="PF02771"/>
    </source>
</evidence>
<evidence type="ECO:0000256" key="5">
    <source>
        <dbReference type="RuleBase" id="RU362125"/>
    </source>
</evidence>
<keyword evidence="4 5" id="KW-0274">FAD</keyword>
<dbReference type="Pfam" id="PF02770">
    <property type="entry name" value="Acyl-CoA_dh_M"/>
    <property type="match status" value="1"/>
</dbReference>
<feature type="domain" description="Acyl-CoA dehydrogenase/oxidase C-terminal" evidence="6">
    <location>
        <begin position="250"/>
        <end position="412"/>
    </location>
</feature>
<dbReference type="Pfam" id="PF00441">
    <property type="entry name" value="Acyl-CoA_dh_1"/>
    <property type="match status" value="1"/>
</dbReference>
<keyword evidence="11" id="KW-1185">Reference proteome</keyword>
<dbReference type="InterPro" id="IPR009100">
    <property type="entry name" value="AcylCoA_DH/oxidase_NM_dom_sf"/>
</dbReference>
<dbReference type="Gene3D" id="1.20.140.10">
    <property type="entry name" value="Butyryl-CoA Dehydrogenase, subunit A, domain 3"/>
    <property type="match status" value="2"/>
</dbReference>
<comment type="caution">
    <text evidence="10">The sequence shown here is derived from an EMBL/GenBank/DDBJ whole genome shotgun (WGS) entry which is preliminary data.</text>
</comment>
<dbReference type="PANTHER" id="PTHR43884:SF12">
    <property type="entry name" value="ISOVALERYL-COA DEHYDROGENASE, MITOCHONDRIAL-RELATED"/>
    <property type="match status" value="1"/>
</dbReference>
<dbReference type="InterPro" id="IPR037069">
    <property type="entry name" value="AcylCoA_DH/ox_N_sf"/>
</dbReference>
<dbReference type="InterPro" id="IPR006091">
    <property type="entry name" value="Acyl-CoA_Oxase/DH_mid-dom"/>
</dbReference>
<dbReference type="InterPro" id="IPR046373">
    <property type="entry name" value="Acyl-CoA_Oxase/DH_mid-dom_sf"/>
</dbReference>
<evidence type="ECO:0000259" key="6">
    <source>
        <dbReference type="Pfam" id="PF00441"/>
    </source>
</evidence>
<dbReference type="InterPro" id="IPR013786">
    <property type="entry name" value="AcylCoA_DH/ox_N"/>
</dbReference>
<keyword evidence="3 5" id="KW-0285">Flavoprotein</keyword>
<dbReference type="InterPro" id="IPR009075">
    <property type="entry name" value="AcylCo_DH/oxidase_C"/>
</dbReference>
<proteinExistence type="inferred from homology"/>
<evidence type="ECO:0000256" key="1">
    <source>
        <dbReference type="ARBA" id="ARBA00001974"/>
    </source>
</evidence>
<name>A0ABW0YLG8_9BACI</name>
<dbReference type="PROSITE" id="PS00072">
    <property type="entry name" value="ACYL_COA_DH_1"/>
    <property type="match status" value="1"/>
</dbReference>
<dbReference type="Gene3D" id="2.40.110.10">
    <property type="entry name" value="Butyryl-CoA Dehydrogenase, subunit A, domain 2"/>
    <property type="match status" value="1"/>
</dbReference>
<evidence type="ECO:0000259" key="9">
    <source>
        <dbReference type="Pfam" id="PF21263"/>
    </source>
</evidence>
<dbReference type="Gene3D" id="1.10.540.10">
    <property type="entry name" value="Acyl-CoA dehydrogenase/oxidase, N-terminal domain"/>
    <property type="match status" value="1"/>
</dbReference>
<dbReference type="Proteomes" id="UP001596142">
    <property type="component" value="Unassembled WGS sequence"/>
</dbReference>
<dbReference type="SUPFAM" id="SSF47203">
    <property type="entry name" value="Acyl-CoA dehydrogenase C-terminal domain-like"/>
    <property type="match status" value="1"/>
</dbReference>
<evidence type="ECO:0000313" key="11">
    <source>
        <dbReference type="Proteomes" id="UP001596142"/>
    </source>
</evidence>
<evidence type="ECO:0000259" key="7">
    <source>
        <dbReference type="Pfam" id="PF02770"/>
    </source>
</evidence>
<dbReference type="RefSeq" id="WP_385939411.1">
    <property type="nucleotide sequence ID" value="NZ_JBHSOZ010000003.1"/>
</dbReference>
<dbReference type="EMBL" id="JBHSOZ010000003">
    <property type="protein sequence ID" value="MFC5712317.1"/>
    <property type="molecule type" value="Genomic_DNA"/>
</dbReference>
<dbReference type="SUPFAM" id="SSF56645">
    <property type="entry name" value="Acyl-CoA dehydrogenase NM domain-like"/>
    <property type="match status" value="1"/>
</dbReference>
<feature type="domain" description="Acyl-CoA dehydrogenase/oxidase N-terminal" evidence="8">
    <location>
        <begin position="30"/>
        <end position="142"/>
    </location>
</feature>
<evidence type="ECO:0000256" key="4">
    <source>
        <dbReference type="ARBA" id="ARBA00022827"/>
    </source>
</evidence>
<reference evidence="11" key="1">
    <citation type="journal article" date="2019" name="Int. J. Syst. Evol. Microbiol.">
        <title>The Global Catalogue of Microorganisms (GCM) 10K type strain sequencing project: providing services to taxonomists for standard genome sequencing and annotation.</title>
        <authorList>
            <consortium name="The Broad Institute Genomics Platform"/>
            <consortium name="The Broad Institute Genome Sequencing Center for Infectious Disease"/>
            <person name="Wu L."/>
            <person name="Ma J."/>
        </authorList>
    </citation>
    <scope>NUCLEOTIDE SEQUENCE [LARGE SCALE GENOMIC DNA]</scope>
    <source>
        <strain evidence="11">CECT 7184</strain>
    </source>
</reference>
<evidence type="ECO:0000256" key="3">
    <source>
        <dbReference type="ARBA" id="ARBA00022630"/>
    </source>
</evidence>
<accession>A0ABW0YLG8</accession>
<comment type="cofactor">
    <cofactor evidence="1 5">
        <name>FAD</name>
        <dbReference type="ChEBI" id="CHEBI:57692"/>
    </cofactor>
</comment>
<protein>
    <submittedName>
        <fullName evidence="10">Acyl-CoA dehydrogenase family protein</fullName>
    </submittedName>
</protein>
<organism evidence="10 11">
    <name type="scientific">Thalassorhabdus alkalitolerans</name>
    <dbReference type="NCBI Taxonomy" id="2282697"/>
    <lineage>
        <taxon>Bacteria</taxon>
        <taxon>Bacillati</taxon>
        <taxon>Bacillota</taxon>
        <taxon>Bacilli</taxon>
        <taxon>Bacillales</taxon>
        <taxon>Bacillaceae</taxon>
        <taxon>Thalassorhabdus</taxon>
    </lineage>
</organism>
<keyword evidence="5" id="KW-0560">Oxidoreductase</keyword>
<dbReference type="Pfam" id="PF21263">
    <property type="entry name" value="Acyl-CoA-dh_C"/>
    <property type="match status" value="1"/>
</dbReference>
<dbReference type="InterPro" id="IPR049426">
    <property type="entry name" value="Acyl-CoA-dh-like_C"/>
</dbReference>